<keyword evidence="1" id="KW-0472">Membrane</keyword>
<evidence type="ECO:0008006" key="4">
    <source>
        <dbReference type="Google" id="ProtNLM"/>
    </source>
</evidence>
<feature type="transmembrane region" description="Helical" evidence="1">
    <location>
        <begin position="53"/>
        <end position="72"/>
    </location>
</feature>
<protein>
    <recommendedName>
        <fullName evidence="4">Transmembrane protein</fullName>
    </recommendedName>
</protein>
<reference evidence="2 3" key="1">
    <citation type="journal article" date="2023" name="Microbiol. Resour. Announc.">
        <title>Complete Genome Sequence of Mycobacterium wuenschmanii, a novel Nontuberculous Mycobacterium Isolated from a captive population of Amazon Milk Frogs.</title>
        <authorList>
            <person name="Hicks J."/>
            <person name="Zeineldin M."/>
            <person name="Ward H."/>
            <person name="Wuenschmann A."/>
            <person name="Camp P."/>
            <person name="Farrell D."/>
            <person name="Lehman K."/>
            <person name="Thacker T."/>
            <person name="Cuthbert E."/>
        </authorList>
    </citation>
    <scope>NUCLEOTIDE SEQUENCE [LARGE SCALE GENOMIC DNA]</scope>
    <source>
        <strain evidence="2 3">Wuenschmanii</strain>
    </source>
</reference>
<keyword evidence="1" id="KW-0812">Transmembrane</keyword>
<name>A0ABY8VSN8_9MYCO</name>
<feature type="transmembrane region" description="Helical" evidence="1">
    <location>
        <begin position="79"/>
        <end position="96"/>
    </location>
</feature>
<keyword evidence="1" id="KW-1133">Transmembrane helix</keyword>
<keyword evidence="3" id="KW-1185">Reference proteome</keyword>
<dbReference type="RefSeq" id="WP_285185123.1">
    <property type="nucleotide sequence ID" value="NZ_CP126981.1"/>
</dbReference>
<evidence type="ECO:0000313" key="2">
    <source>
        <dbReference type="EMBL" id="WIM85956.1"/>
    </source>
</evidence>
<accession>A0ABY8VSN8</accession>
<dbReference type="EMBL" id="CP126981">
    <property type="protein sequence ID" value="WIM85956.1"/>
    <property type="molecule type" value="Genomic_DNA"/>
</dbReference>
<feature type="transmembrane region" description="Helical" evidence="1">
    <location>
        <begin position="108"/>
        <end position="132"/>
    </location>
</feature>
<evidence type="ECO:0000256" key="1">
    <source>
        <dbReference type="SAM" id="Phobius"/>
    </source>
</evidence>
<sequence>MSRLRPGWMVALAAVAVGVSAWLPWLSTGADGGRWAAAIGGQHVQHRFGTAQLVVVLSSALLVTGAVVGRGLSTRAASIAALIISAVVLALMVRYYSVNVKAPVSAAYGLYVAAAAAVAALVCSLWALAAALRR</sequence>
<proteinExistence type="predicted"/>
<gene>
    <name evidence="2" type="ORF">PT015_13525</name>
</gene>
<evidence type="ECO:0000313" key="3">
    <source>
        <dbReference type="Proteomes" id="UP001236585"/>
    </source>
</evidence>
<dbReference type="Proteomes" id="UP001236585">
    <property type="component" value="Chromosome"/>
</dbReference>
<organism evidence="2 3">
    <name type="scientific">Candidatus Mycobacterium wuenschmannii</name>
    <dbReference type="NCBI Taxonomy" id="3027808"/>
    <lineage>
        <taxon>Bacteria</taxon>
        <taxon>Bacillati</taxon>
        <taxon>Actinomycetota</taxon>
        <taxon>Actinomycetes</taxon>
        <taxon>Mycobacteriales</taxon>
        <taxon>Mycobacteriaceae</taxon>
        <taxon>Mycobacterium</taxon>
    </lineage>
</organism>